<evidence type="ECO:0000313" key="4">
    <source>
        <dbReference type="WBParaSite" id="SCUD_0000953501-mRNA-1"/>
    </source>
</evidence>
<dbReference type="EMBL" id="UZAK01033286">
    <property type="protein sequence ID" value="VDP36012.1"/>
    <property type="molecule type" value="Genomic_DNA"/>
</dbReference>
<reference evidence="4" key="1">
    <citation type="submission" date="2016-06" db="UniProtKB">
        <authorList>
            <consortium name="WormBaseParasite"/>
        </authorList>
    </citation>
    <scope>IDENTIFICATION</scope>
</reference>
<keyword evidence="3" id="KW-1185">Reference proteome</keyword>
<feature type="compositionally biased region" description="Basic and acidic residues" evidence="1">
    <location>
        <begin position="22"/>
        <end position="38"/>
    </location>
</feature>
<sequence length="227" mass="26088">MESSRPKEKRKTKEHITPGNGDRYEKNEQELDGTRKEGPGLNSYLPLKTYRFSKPYELYIPAKHRNKLRRLQKRYFESNDLKAVGQVTIIFNQIKEKHRLKAINEELLALNINSKVQNLTLLFNKRSKATRNVDIPCIQYNSTFIYDSKTMADLFSSIFANHVEIISGSASRVILWNNRSRSICRIKSLPLFVHYIDAYCSSENALNVVASVSVSHSTSDNMGTLNV</sequence>
<reference evidence="2 3" key="2">
    <citation type="submission" date="2018-11" db="EMBL/GenBank/DDBJ databases">
        <authorList>
            <consortium name="Pathogen Informatics"/>
        </authorList>
    </citation>
    <scope>NUCLEOTIDE SEQUENCE [LARGE SCALE GENOMIC DNA]</scope>
    <source>
        <strain evidence="2">Dakar</strain>
        <strain evidence="3">Dakar, Senegal</strain>
    </source>
</reference>
<evidence type="ECO:0000256" key="1">
    <source>
        <dbReference type="SAM" id="MobiDB-lite"/>
    </source>
</evidence>
<evidence type="ECO:0000313" key="2">
    <source>
        <dbReference type="EMBL" id="VDP36012.1"/>
    </source>
</evidence>
<organism evidence="4">
    <name type="scientific">Schistosoma curassoni</name>
    <dbReference type="NCBI Taxonomy" id="6186"/>
    <lineage>
        <taxon>Eukaryota</taxon>
        <taxon>Metazoa</taxon>
        <taxon>Spiralia</taxon>
        <taxon>Lophotrochozoa</taxon>
        <taxon>Platyhelminthes</taxon>
        <taxon>Trematoda</taxon>
        <taxon>Digenea</taxon>
        <taxon>Strigeidida</taxon>
        <taxon>Schistosomatoidea</taxon>
        <taxon>Schistosomatidae</taxon>
        <taxon>Schistosoma</taxon>
    </lineage>
</organism>
<protein>
    <submittedName>
        <fullName evidence="4">Alba domain-containing protein</fullName>
    </submittedName>
</protein>
<proteinExistence type="predicted"/>
<dbReference type="WBParaSite" id="SCUD_0000953501-mRNA-1">
    <property type="protein sequence ID" value="SCUD_0000953501-mRNA-1"/>
    <property type="gene ID" value="SCUD_0000953501"/>
</dbReference>
<gene>
    <name evidence="2" type="ORF">SCUD_LOCUS9535</name>
</gene>
<accession>A0A183K3G9</accession>
<name>A0A183K3G9_9TREM</name>
<feature type="region of interest" description="Disordered" evidence="1">
    <location>
        <begin position="1"/>
        <end position="40"/>
    </location>
</feature>
<dbReference type="AlphaFoldDB" id="A0A183K3G9"/>
<dbReference type="Proteomes" id="UP000279833">
    <property type="component" value="Unassembled WGS sequence"/>
</dbReference>
<evidence type="ECO:0000313" key="3">
    <source>
        <dbReference type="Proteomes" id="UP000279833"/>
    </source>
</evidence>